<dbReference type="SUPFAM" id="SSF55031">
    <property type="entry name" value="Bacterial exopeptidase dimerisation domain"/>
    <property type="match status" value="1"/>
</dbReference>
<dbReference type="PANTHER" id="PTHR43808">
    <property type="entry name" value="ACETYLORNITHINE DEACETYLASE"/>
    <property type="match status" value="1"/>
</dbReference>
<feature type="domain" description="Peptidase M20 dimerisation" evidence="7">
    <location>
        <begin position="357"/>
        <end position="438"/>
    </location>
</feature>
<reference evidence="8 9" key="1">
    <citation type="submission" date="2023-01" db="EMBL/GenBank/DDBJ databases">
        <title>Analysis of 21 Apiospora genomes using comparative genomics revels a genus with tremendous synthesis potential of carbohydrate active enzymes and secondary metabolites.</title>
        <authorList>
            <person name="Sorensen T."/>
        </authorList>
    </citation>
    <scope>NUCLEOTIDE SEQUENCE [LARGE SCALE GENOMIC DNA]</scope>
    <source>
        <strain evidence="8 9">CBS 135458</strain>
    </source>
</reference>
<evidence type="ECO:0000256" key="3">
    <source>
        <dbReference type="ARBA" id="ARBA00022723"/>
    </source>
</evidence>
<dbReference type="PROSITE" id="PS00758">
    <property type="entry name" value="ARGE_DAPE_CPG2_1"/>
    <property type="match status" value="1"/>
</dbReference>
<organism evidence="8 9">
    <name type="scientific">Apiospora phragmitis</name>
    <dbReference type="NCBI Taxonomy" id="2905665"/>
    <lineage>
        <taxon>Eukaryota</taxon>
        <taxon>Fungi</taxon>
        <taxon>Dikarya</taxon>
        <taxon>Ascomycota</taxon>
        <taxon>Pezizomycotina</taxon>
        <taxon>Sordariomycetes</taxon>
        <taxon>Xylariomycetidae</taxon>
        <taxon>Amphisphaeriales</taxon>
        <taxon>Apiosporaceae</taxon>
        <taxon>Apiospora</taxon>
    </lineage>
</organism>
<evidence type="ECO:0000256" key="2">
    <source>
        <dbReference type="ARBA" id="ARBA00006247"/>
    </source>
</evidence>
<evidence type="ECO:0000313" key="9">
    <source>
        <dbReference type="Proteomes" id="UP001480595"/>
    </source>
</evidence>
<dbReference type="SUPFAM" id="SSF53187">
    <property type="entry name" value="Zn-dependent exopeptidases"/>
    <property type="match status" value="1"/>
</dbReference>
<dbReference type="CDD" id="cd05652">
    <property type="entry name" value="M20_ArgE_DapE-like_fungal"/>
    <property type="match status" value="1"/>
</dbReference>
<sequence length="545" mass="58553">MQSLSGWWMYRVIDGVSEMAKADFIAKKVNEECQAGLRIGQVAGPDEEDTSVLVSKEEAPKTKATNGDAASTVDRPVELDVKDSGDTGHDQSDIVHPERTKKGTKRISLQLRHFLGRFHSGYRSSPAWLLGSSAAFASSLQKPLSNGFTAVDRPAHISSEAKGAPSYRDALLSLHKKLIEISSVSGDENAVGTFLVDYLTERDFHAQLEFIPPSFNSSSSATLAHTDASKPRFNVLAWPGKTRSPEPKLLVSSHIDTVPPFIPYSSSDAEPSSDTVISGRGSVDAKAAVAAQVIAVLELLEAEKVKGEDVMLLYVVGEEVGGDGMRYFSATLDELEPPPRFEAAIFGEPTEGKLACGHKGFLGCDIVARGHAGHSGYPWLGKSATEVLMRGLVKALDTDLGSSERFGNTTVNIGHIEGGVAANVIPEKAQAMIALRVAIGPQDGGGVIVKERLWETLKSVDDEAFEMTCHKPYGAVDCDCEVPGFENITVNYGTDVPNLKGDHTRYLYGPGSILVAHGPDEAIKVKELEQAVEDYKKLVLHVLGD</sequence>
<gene>
    <name evidence="8" type="ORF">PG994_011817</name>
</gene>
<evidence type="ECO:0000313" key="8">
    <source>
        <dbReference type="EMBL" id="KAK8050087.1"/>
    </source>
</evidence>
<dbReference type="RefSeq" id="XP_066712336.1">
    <property type="nucleotide sequence ID" value="XM_066863226.1"/>
</dbReference>
<accession>A0ABR1TU12</accession>
<feature type="compositionally biased region" description="Basic and acidic residues" evidence="6">
    <location>
        <begin position="75"/>
        <end position="101"/>
    </location>
</feature>
<keyword evidence="4" id="KW-0378">Hydrolase</keyword>
<keyword evidence="3" id="KW-0479">Metal-binding</keyword>
<keyword evidence="9" id="KW-1185">Reference proteome</keyword>
<dbReference type="EMBL" id="JAQQWL010000011">
    <property type="protein sequence ID" value="KAK8050087.1"/>
    <property type="molecule type" value="Genomic_DNA"/>
</dbReference>
<comment type="caution">
    <text evidence="8">The sequence shown here is derived from an EMBL/GenBank/DDBJ whole genome shotgun (WGS) entry which is preliminary data.</text>
</comment>
<evidence type="ECO:0000256" key="5">
    <source>
        <dbReference type="ARBA" id="ARBA00022833"/>
    </source>
</evidence>
<proteinExistence type="inferred from homology"/>
<dbReference type="Pfam" id="PF01546">
    <property type="entry name" value="Peptidase_M20"/>
    <property type="match status" value="1"/>
</dbReference>
<protein>
    <submittedName>
        <fullName evidence="8">Peptidase M20 domain-containing protein</fullName>
    </submittedName>
</protein>
<evidence type="ECO:0000256" key="4">
    <source>
        <dbReference type="ARBA" id="ARBA00022801"/>
    </source>
</evidence>
<evidence type="ECO:0000256" key="1">
    <source>
        <dbReference type="ARBA" id="ARBA00001947"/>
    </source>
</evidence>
<dbReference type="Gene3D" id="3.30.70.360">
    <property type="match status" value="1"/>
</dbReference>
<keyword evidence="5" id="KW-0862">Zinc</keyword>
<dbReference type="InterPro" id="IPR002933">
    <property type="entry name" value="Peptidase_M20"/>
</dbReference>
<evidence type="ECO:0000256" key="6">
    <source>
        <dbReference type="SAM" id="MobiDB-lite"/>
    </source>
</evidence>
<feature type="region of interest" description="Disordered" evidence="6">
    <location>
        <begin position="46"/>
        <end position="103"/>
    </location>
</feature>
<dbReference type="InterPro" id="IPR001261">
    <property type="entry name" value="ArgE/DapE_CS"/>
</dbReference>
<evidence type="ECO:0000259" key="7">
    <source>
        <dbReference type="Pfam" id="PF07687"/>
    </source>
</evidence>
<dbReference type="Pfam" id="PF07687">
    <property type="entry name" value="M20_dimer"/>
    <property type="match status" value="1"/>
</dbReference>
<comment type="similarity">
    <text evidence="2">Belongs to the peptidase M20A family.</text>
</comment>
<comment type="cofactor">
    <cofactor evidence="1">
        <name>Zn(2+)</name>
        <dbReference type="ChEBI" id="CHEBI:29105"/>
    </cofactor>
</comment>
<dbReference type="InterPro" id="IPR036264">
    <property type="entry name" value="Bact_exopeptidase_dim_dom"/>
</dbReference>
<dbReference type="GeneID" id="92096289"/>
<dbReference type="PANTHER" id="PTHR43808:SF30">
    <property type="entry name" value="ACETYLORNITHINE DEACETYLASE"/>
    <property type="match status" value="1"/>
</dbReference>
<dbReference type="InterPro" id="IPR050072">
    <property type="entry name" value="Peptidase_M20A"/>
</dbReference>
<dbReference type="Proteomes" id="UP001480595">
    <property type="component" value="Unassembled WGS sequence"/>
</dbReference>
<dbReference type="Gene3D" id="3.40.630.10">
    <property type="entry name" value="Zn peptidases"/>
    <property type="match status" value="1"/>
</dbReference>
<name>A0ABR1TU12_9PEZI</name>
<dbReference type="InterPro" id="IPR011650">
    <property type="entry name" value="Peptidase_M20_dimer"/>
</dbReference>